<feature type="domain" description="Major facilitator superfamily (MFS) profile" evidence="5">
    <location>
        <begin position="72"/>
        <end position="462"/>
    </location>
</feature>
<dbReference type="PANTHER" id="PTHR11360">
    <property type="entry name" value="MONOCARBOXYLATE TRANSPORTER"/>
    <property type="match status" value="1"/>
</dbReference>
<keyword evidence="4" id="KW-0812">Transmembrane</keyword>
<name>A0A4U0UBH3_9PEZI</name>
<dbReference type="EMBL" id="NAJL01000005">
    <property type="protein sequence ID" value="TKA32574.1"/>
    <property type="molecule type" value="Genomic_DNA"/>
</dbReference>
<dbReference type="PROSITE" id="PS50850">
    <property type="entry name" value="MFS"/>
    <property type="match status" value="1"/>
</dbReference>
<dbReference type="Pfam" id="PF07690">
    <property type="entry name" value="MFS_1"/>
    <property type="match status" value="1"/>
</dbReference>
<feature type="transmembrane region" description="Helical" evidence="4">
    <location>
        <begin position="143"/>
        <end position="166"/>
    </location>
</feature>
<dbReference type="Proteomes" id="UP000308549">
    <property type="component" value="Unassembled WGS sequence"/>
</dbReference>
<dbReference type="GO" id="GO:0022857">
    <property type="term" value="F:transmembrane transporter activity"/>
    <property type="evidence" value="ECO:0007669"/>
    <property type="project" value="InterPro"/>
</dbReference>
<feature type="transmembrane region" description="Helical" evidence="4">
    <location>
        <begin position="232"/>
        <end position="252"/>
    </location>
</feature>
<feature type="transmembrane region" description="Helical" evidence="4">
    <location>
        <begin position="172"/>
        <end position="192"/>
    </location>
</feature>
<comment type="subcellular location">
    <subcellularLocation>
        <location evidence="1">Membrane</location>
        <topology evidence="1">Multi-pass membrane protein</topology>
    </subcellularLocation>
</comment>
<dbReference type="OrthoDB" id="6509908at2759"/>
<dbReference type="PANTHER" id="PTHR11360:SF234">
    <property type="entry name" value="MFS-TYPE TRANSPORTER DBAD-RELATED"/>
    <property type="match status" value="1"/>
</dbReference>
<feature type="transmembrane region" description="Helical" evidence="4">
    <location>
        <begin position="273"/>
        <end position="298"/>
    </location>
</feature>
<feature type="transmembrane region" description="Helical" evidence="4">
    <location>
        <begin position="310"/>
        <end position="329"/>
    </location>
</feature>
<dbReference type="AlphaFoldDB" id="A0A4U0UBH3"/>
<accession>A0A4U0UBH3</accession>
<evidence type="ECO:0000256" key="4">
    <source>
        <dbReference type="SAM" id="Phobius"/>
    </source>
</evidence>
<evidence type="ECO:0000313" key="7">
    <source>
        <dbReference type="Proteomes" id="UP000308549"/>
    </source>
</evidence>
<evidence type="ECO:0000259" key="5">
    <source>
        <dbReference type="PROSITE" id="PS50850"/>
    </source>
</evidence>
<keyword evidence="4" id="KW-1133">Transmembrane helix</keyword>
<dbReference type="InterPro" id="IPR050327">
    <property type="entry name" value="Proton-linked_MCT"/>
</dbReference>
<dbReference type="GO" id="GO:0016020">
    <property type="term" value="C:membrane"/>
    <property type="evidence" value="ECO:0007669"/>
    <property type="project" value="UniProtKB-SubCell"/>
</dbReference>
<feature type="compositionally biased region" description="Pro residues" evidence="3">
    <location>
        <begin position="55"/>
        <end position="68"/>
    </location>
</feature>
<feature type="transmembrane region" description="Helical" evidence="4">
    <location>
        <begin position="365"/>
        <end position="389"/>
    </location>
</feature>
<comment type="caution">
    <text evidence="6">The sequence shown here is derived from an EMBL/GenBank/DDBJ whole genome shotgun (WGS) entry which is preliminary data.</text>
</comment>
<dbReference type="InterPro" id="IPR020846">
    <property type="entry name" value="MFS_dom"/>
</dbReference>
<evidence type="ECO:0000256" key="2">
    <source>
        <dbReference type="ARBA" id="ARBA00006727"/>
    </source>
</evidence>
<evidence type="ECO:0000313" key="6">
    <source>
        <dbReference type="EMBL" id="TKA32574.1"/>
    </source>
</evidence>
<sequence>MATPMQDTHDLPRDEMVDHESEKGSDRQPGSATSNDEEKASPHGAPTEADAKPAAAPPQGPPGGPPPDGGLAAWLQVLGSWMLFFNTWGILNTFGVFQTYYESGELFITTSSNISWIGSVQALMVLFVGALSGPIYDRGHLRILLVCGSFLIVFGFMMLSLCHAFWQCLLAQGFCIGIGGGLLFVPAVAILPTYFRAKVGLAIGLAASGSSMGGIIYPIMFYRLLDEIHFGWSVRILGFTALATLIIPLIVMKQRVQPAKARSIVDTSAFTDGPFIFFVFATFVGFIGLYVGIFYYSFFGSATGLTSPSMAFYLVPILNAGSVFGRTLPNWLSDKIGPLNVITPGAFVVGIILLSNIAVHNLAGIVISVLFFGFFSGIFIALPTVVFVALTADKSKVGSRIGMGFAMAGCGVLCGGPAAGALLQGGKESLESGGLHWTAVWTYGGVCVLGTGVMFTVLRVWRGGWRVMVKV</sequence>
<proteinExistence type="inferred from homology"/>
<feature type="region of interest" description="Disordered" evidence="3">
    <location>
        <begin position="1"/>
        <end position="68"/>
    </location>
</feature>
<feature type="compositionally biased region" description="Low complexity" evidence="3">
    <location>
        <begin position="44"/>
        <end position="54"/>
    </location>
</feature>
<feature type="compositionally biased region" description="Basic and acidic residues" evidence="3">
    <location>
        <begin position="7"/>
        <end position="26"/>
    </location>
</feature>
<keyword evidence="4" id="KW-0472">Membrane</keyword>
<protein>
    <recommendedName>
        <fullName evidence="5">Major facilitator superfamily (MFS) profile domain-containing protein</fullName>
    </recommendedName>
</protein>
<organism evidence="6 7">
    <name type="scientific">Salinomyces thailandicus</name>
    <dbReference type="NCBI Taxonomy" id="706561"/>
    <lineage>
        <taxon>Eukaryota</taxon>
        <taxon>Fungi</taxon>
        <taxon>Dikarya</taxon>
        <taxon>Ascomycota</taxon>
        <taxon>Pezizomycotina</taxon>
        <taxon>Dothideomycetes</taxon>
        <taxon>Dothideomycetidae</taxon>
        <taxon>Mycosphaerellales</taxon>
        <taxon>Teratosphaeriaceae</taxon>
        <taxon>Salinomyces</taxon>
    </lineage>
</organism>
<dbReference type="InterPro" id="IPR011701">
    <property type="entry name" value="MFS"/>
</dbReference>
<feature type="transmembrane region" description="Helical" evidence="4">
    <location>
        <begin position="341"/>
        <end position="359"/>
    </location>
</feature>
<feature type="transmembrane region" description="Helical" evidence="4">
    <location>
        <begin position="81"/>
        <end position="101"/>
    </location>
</feature>
<feature type="transmembrane region" description="Helical" evidence="4">
    <location>
        <begin position="199"/>
        <end position="220"/>
    </location>
</feature>
<dbReference type="SUPFAM" id="SSF103473">
    <property type="entry name" value="MFS general substrate transporter"/>
    <property type="match status" value="1"/>
</dbReference>
<evidence type="ECO:0000256" key="3">
    <source>
        <dbReference type="SAM" id="MobiDB-lite"/>
    </source>
</evidence>
<comment type="similarity">
    <text evidence="2">Belongs to the major facilitator superfamily. Monocarboxylate porter (TC 2.A.1.13) family.</text>
</comment>
<dbReference type="Gene3D" id="1.20.1250.20">
    <property type="entry name" value="MFS general substrate transporter like domains"/>
    <property type="match status" value="2"/>
</dbReference>
<keyword evidence="7" id="KW-1185">Reference proteome</keyword>
<feature type="transmembrane region" description="Helical" evidence="4">
    <location>
        <begin position="401"/>
        <end position="420"/>
    </location>
</feature>
<feature type="transmembrane region" description="Helical" evidence="4">
    <location>
        <begin position="113"/>
        <end position="131"/>
    </location>
</feature>
<reference evidence="6 7" key="1">
    <citation type="submission" date="2017-03" db="EMBL/GenBank/DDBJ databases">
        <title>Genomes of endolithic fungi from Antarctica.</title>
        <authorList>
            <person name="Coleine C."/>
            <person name="Masonjones S."/>
            <person name="Stajich J.E."/>
        </authorList>
    </citation>
    <scope>NUCLEOTIDE SEQUENCE [LARGE SCALE GENOMIC DNA]</scope>
    <source>
        <strain evidence="6 7">CCFEE 6315</strain>
    </source>
</reference>
<gene>
    <name evidence="6" type="ORF">B0A50_01682</name>
</gene>
<evidence type="ECO:0000256" key="1">
    <source>
        <dbReference type="ARBA" id="ARBA00004141"/>
    </source>
</evidence>
<feature type="transmembrane region" description="Helical" evidence="4">
    <location>
        <begin position="440"/>
        <end position="461"/>
    </location>
</feature>
<dbReference type="InterPro" id="IPR036259">
    <property type="entry name" value="MFS_trans_sf"/>
</dbReference>